<evidence type="ECO:0000256" key="1">
    <source>
        <dbReference type="SAM" id="Phobius"/>
    </source>
</evidence>
<protein>
    <submittedName>
        <fullName evidence="2">Uncharacterized protein</fullName>
    </submittedName>
</protein>
<keyword evidence="1" id="KW-0472">Membrane</keyword>
<reference evidence="2 3" key="1">
    <citation type="submission" date="2016-06" db="EMBL/GenBank/DDBJ databases">
        <title>Genome sequence of halotolerant plant growth promoting strain of Halomonas elongata HEK1 isolated from salterns of Rann of Kutch, Gujarat, India.</title>
        <authorList>
            <person name="Gaba S."/>
            <person name="Singh R.N."/>
            <person name="Abrol S."/>
            <person name="Kaushik R."/>
            <person name="Saxena A.K."/>
        </authorList>
    </citation>
    <scope>NUCLEOTIDE SEQUENCE [LARGE SCALE GENOMIC DNA]</scope>
    <source>
        <strain evidence="2 3">HEK1</strain>
    </source>
</reference>
<dbReference type="AlphaFoldDB" id="A0A1B8NYP7"/>
<dbReference type="Proteomes" id="UP000092504">
    <property type="component" value="Unassembled WGS sequence"/>
</dbReference>
<keyword evidence="1" id="KW-1133">Transmembrane helix</keyword>
<evidence type="ECO:0000313" key="3">
    <source>
        <dbReference type="Proteomes" id="UP000092504"/>
    </source>
</evidence>
<dbReference type="PATRIC" id="fig|2746.7.peg.4282"/>
<evidence type="ECO:0000313" key="2">
    <source>
        <dbReference type="EMBL" id="OBX35093.1"/>
    </source>
</evidence>
<organism evidence="2 3">
    <name type="scientific">Halomonas elongata</name>
    <dbReference type="NCBI Taxonomy" id="2746"/>
    <lineage>
        <taxon>Bacteria</taxon>
        <taxon>Pseudomonadati</taxon>
        <taxon>Pseudomonadota</taxon>
        <taxon>Gammaproteobacteria</taxon>
        <taxon>Oceanospirillales</taxon>
        <taxon>Halomonadaceae</taxon>
        <taxon>Halomonas</taxon>
    </lineage>
</organism>
<gene>
    <name evidence="2" type="ORF">A8U91_04164</name>
</gene>
<sequence length="51" mass="5519">MISAKIGGIPLLQALGTTLLYLAIMLGVILLLILYPDLILMLPRLIAPDFV</sequence>
<proteinExistence type="predicted"/>
<dbReference type="EMBL" id="MAJD01000002">
    <property type="protein sequence ID" value="OBX35093.1"/>
    <property type="molecule type" value="Genomic_DNA"/>
</dbReference>
<keyword evidence="1" id="KW-0812">Transmembrane</keyword>
<comment type="caution">
    <text evidence="2">The sequence shown here is derived from an EMBL/GenBank/DDBJ whole genome shotgun (WGS) entry which is preliminary data.</text>
</comment>
<feature type="transmembrane region" description="Helical" evidence="1">
    <location>
        <begin position="12"/>
        <end position="35"/>
    </location>
</feature>
<name>A0A1B8NYP7_HALEL</name>
<accession>A0A1B8NYP7</accession>